<feature type="domain" description="B box-type" evidence="11">
    <location>
        <begin position="60"/>
        <end position="107"/>
    </location>
</feature>
<evidence type="ECO:0000256" key="5">
    <source>
        <dbReference type="ARBA" id="ARBA00022771"/>
    </source>
</evidence>
<evidence type="ECO:0000313" key="13">
    <source>
        <dbReference type="EMBL" id="KAK1415902.1"/>
    </source>
</evidence>
<evidence type="ECO:0000256" key="10">
    <source>
        <dbReference type="SAM" id="MobiDB-lite"/>
    </source>
</evidence>
<keyword evidence="4" id="KW-0677">Repeat</keyword>
<dbReference type="EMBL" id="JAUHHV010000008">
    <property type="protein sequence ID" value="KAK1415902.1"/>
    <property type="molecule type" value="Genomic_DNA"/>
</dbReference>
<keyword evidence="3" id="KW-0479">Metal-binding</keyword>
<evidence type="ECO:0000256" key="7">
    <source>
        <dbReference type="ARBA" id="ARBA00023242"/>
    </source>
</evidence>
<keyword evidence="5 8" id="KW-0863">Zinc-finger</keyword>
<evidence type="ECO:0000256" key="8">
    <source>
        <dbReference type="PROSITE-ProRule" id="PRU00024"/>
    </source>
</evidence>
<gene>
    <name evidence="13" type="ORF">QVD17_31690</name>
</gene>
<dbReference type="PANTHER" id="PTHR31717">
    <property type="entry name" value="ZINC FINGER PROTEIN CONSTANS-LIKE 10"/>
    <property type="match status" value="1"/>
</dbReference>
<dbReference type="CDD" id="cd19821">
    <property type="entry name" value="Bbox1_BBX-like"/>
    <property type="match status" value="1"/>
</dbReference>
<feature type="domain" description="CCT" evidence="12">
    <location>
        <begin position="404"/>
        <end position="446"/>
    </location>
</feature>
<dbReference type="AlphaFoldDB" id="A0AAD8K891"/>
<dbReference type="GO" id="GO:0005634">
    <property type="term" value="C:nucleus"/>
    <property type="evidence" value="ECO:0007669"/>
    <property type="project" value="UniProtKB-SubCell"/>
</dbReference>
<proteinExistence type="inferred from homology"/>
<accession>A0AAD8K891</accession>
<keyword evidence="14" id="KW-1185">Reference proteome</keyword>
<protein>
    <submittedName>
        <fullName evidence="13">Uncharacterized protein</fullName>
    </submittedName>
</protein>
<feature type="compositionally biased region" description="Acidic residues" evidence="10">
    <location>
        <begin position="227"/>
        <end position="246"/>
    </location>
</feature>
<evidence type="ECO:0000259" key="11">
    <source>
        <dbReference type="PROSITE" id="PS50119"/>
    </source>
</evidence>
<sequence length="454" mass="50485">MATSNNPGDEDDDNTSTNTLPCDYCNHHIALIFCRADSAKLCLLCDHHVHSANALSGKHLRSQICDGCRSAPVSVRCGTDNLVLCKDCDWDAHGVCSVSGEHDRVTVEGFTGCPTPLDLAVNWGLDLDQNCQRKKSPNDSGRDSVFDPNWAGYPVFDPTSWMRDLMVPDETNVVNSSGNGFKKMNGTCGKQKNVILKQLSELFKRSNDGGKFDLDDHGGTEEPRQQDDDDDDDNDNVNDNGFDDDDVAKLEHQPFTSLLMMQGPLDLDPLKDQNYEQSLIWNSKPRDHRATQIWDFNMGRLASPEDSDANNEGFMMKTFDESLNEADKTVLGEMYGINYSASHNTIAALNINSNDRKATTSFVTPHGFGGGSNEIQFAEPNVTGVEKLATSLTKADLELLAKNRGDAMLRYKEKKKTRRYDKHIRYESRKARADTRKRVKGRFVKANNNEVGGG</sequence>
<evidence type="ECO:0000256" key="4">
    <source>
        <dbReference type="ARBA" id="ARBA00022737"/>
    </source>
</evidence>
<keyword evidence="6" id="KW-0862">Zinc</keyword>
<feature type="region of interest" description="Disordered" evidence="10">
    <location>
        <begin position="207"/>
        <end position="248"/>
    </location>
</feature>
<feature type="domain" description="B box-type" evidence="11">
    <location>
        <begin position="17"/>
        <end position="64"/>
    </location>
</feature>
<organism evidence="13 14">
    <name type="scientific">Tagetes erecta</name>
    <name type="common">African marigold</name>
    <dbReference type="NCBI Taxonomy" id="13708"/>
    <lineage>
        <taxon>Eukaryota</taxon>
        <taxon>Viridiplantae</taxon>
        <taxon>Streptophyta</taxon>
        <taxon>Embryophyta</taxon>
        <taxon>Tracheophyta</taxon>
        <taxon>Spermatophyta</taxon>
        <taxon>Magnoliopsida</taxon>
        <taxon>eudicotyledons</taxon>
        <taxon>Gunneridae</taxon>
        <taxon>Pentapetalae</taxon>
        <taxon>asterids</taxon>
        <taxon>campanulids</taxon>
        <taxon>Asterales</taxon>
        <taxon>Asteraceae</taxon>
        <taxon>Asteroideae</taxon>
        <taxon>Heliantheae alliance</taxon>
        <taxon>Tageteae</taxon>
        <taxon>Tagetes</taxon>
    </lineage>
</organism>
<dbReference type="Pfam" id="PF06203">
    <property type="entry name" value="CCT"/>
    <property type="match status" value="1"/>
</dbReference>
<dbReference type="InterPro" id="IPR000315">
    <property type="entry name" value="Znf_B-box"/>
</dbReference>
<dbReference type="PROSITE" id="PS50119">
    <property type="entry name" value="ZF_BBOX"/>
    <property type="match status" value="2"/>
</dbReference>
<evidence type="ECO:0000259" key="12">
    <source>
        <dbReference type="PROSITE" id="PS51017"/>
    </source>
</evidence>
<dbReference type="GO" id="GO:0008270">
    <property type="term" value="F:zinc ion binding"/>
    <property type="evidence" value="ECO:0007669"/>
    <property type="project" value="UniProtKB-KW"/>
</dbReference>
<reference evidence="13" key="1">
    <citation type="journal article" date="2023" name="bioRxiv">
        <title>Improved chromosome-level genome assembly for marigold (Tagetes erecta).</title>
        <authorList>
            <person name="Jiang F."/>
            <person name="Yuan L."/>
            <person name="Wang S."/>
            <person name="Wang H."/>
            <person name="Xu D."/>
            <person name="Wang A."/>
            <person name="Fan W."/>
        </authorList>
    </citation>
    <scope>NUCLEOTIDE SEQUENCE</scope>
    <source>
        <strain evidence="13">WSJ</strain>
        <tissue evidence="13">Leaf</tissue>
    </source>
</reference>
<evidence type="ECO:0000256" key="1">
    <source>
        <dbReference type="ARBA" id="ARBA00004123"/>
    </source>
</evidence>
<evidence type="ECO:0000256" key="2">
    <source>
        <dbReference type="ARBA" id="ARBA00010024"/>
    </source>
</evidence>
<evidence type="ECO:0000256" key="6">
    <source>
        <dbReference type="ARBA" id="ARBA00022833"/>
    </source>
</evidence>
<dbReference type="InterPro" id="IPR010402">
    <property type="entry name" value="CCT_domain"/>
</dbReference>
<comment type="caution">
    <text evidence="13">The sequence shown here is derived from an EMBL/GenBank/DDBJ whole genome shotgun (WGS) entry which is preliminary data.</text>
</comment>
<feature type="compositionally biased region" description="Basic and acidic residues" evidence="10">
    <location>
        <begin position="207"/>
        <end position="226"/>
    </location>
</feature>
<dbReference type="GO" id="GO:0006355">
    <property type="term" value="P:regulation of DNA-templated transcription"/>
    <property type="evidence" value="ECO:0007669"/>
    <property type="project" value="UniProtKB-ARBA"/>
</dbReference>
<dbReference type="PROSITE" id="PS51017">
    <property type="entry name" value="CCT"/>
    <property type="match status" value="1"/>
</dbReference>
<evidence type="ECO:0000313" key="14">
    <source>
        <dbReference type="Proteomes" id="UP001229421"/>
    </source>
</evidence>
<comment type="subcellular location">
    <subcellularLocation>
        <location evidence="1 9">Nucleus</location>
    </subcellularLocation>
</comment>
<keyword evidence="7 9" id="KW-0539">Nucleus</keyword>
<evidence type="ECO:0000256" key="3">
    <source>
        <dbReference type="ARBA" id="ARBA00022723"/>
    </source>
</evidence>
<dbReference type="InterPro" id="IPR049808">
    <property type="entry name" value="CONSTANS-like_Bbox1"/>
</dbReference>
<comment type="similarity">
    <text evidence="2">Belongs to the CONSTANS family.</text>
</comment>
<dbReference type="SMART" id="SM00336">
    <property type="entry name" value="BBOX"/>
    <property type="match status" value="2"/>
</dbReference>
<dbReference type="PANTHER" id="PTHR31717:SF45">
    <property type="entry name" value="ZINC FINGER PROTEIN CONSTANS-LIKE 14-RELATED"/>
    <property type="match status" value="1"/>
</dbReference>
<evidence type="ECO:0000256" key="9">
    <source>
        <dbReference type="PROSITE-ProRule" id="PRU00357"/>
    </source>
</evidence>
<dbReference type="Proteomes" id="UP001229421">
    <property type="component" value="Unassembled WGS sequence"/>
</dbReference>
<name>A0AAD8K891_TARER</name>